<dbReference type="UniPathway" id="UPA00098">
    <property type="reaction ID" value="UER00361"/>
</dbReference>
<feature type="transmembrane region" description="Helical" evidence="1">
    <location>
        <begin position="115"/>
        <end position="136"/>
    </location>
</feature>
<feature type="transmembrane region" description="Helical" evidence="1">
    <location>
        <begin position="65"/>
        <end position="85"/>
    </location>
</feature>
<reference evidence="4" key="1">
    <citation type="submission" date="2016-11" db="UniProtKB">
        <authorList>
            <consortium name="WormBaseParasite"/>
        </authorList>
    </citation>
    <scope>IDENTIFICATION</scope>
</reference>
<keyword evidence="1" id="KW-1133">Transmembrane helix</keyword>
<dbReference type="InterPro" id="IPR008927">
    <property type="entry name" value="6-PGluconate_DH-like_C_sf"/>
</dbReference>
<accession>A0A1I7WMX4</accession>
<evidence type="ECO:0000256" key="1">
    <source>
        <dbReference type="SAM" id="Phobius"/>
    </source>
</evidence>
<evidence type="ECO:0000313" key="3">
    <source>
        <dbReference type="Proteomes" id="UP000095283"/>
    </source>
</evidence>
<sequence>MTEFAKLCGSNAPHILMFIGGGNMASALVDGCIKSGFISVNQIAISCRSKNTNDKWKMRDSVYESLRGSVLLNGISLVISLLAGIDIDVLRKELDLVKGLASKVGMCLEIDAKSFNAASAIAGCGPAWVSCFIFLLKISSSYKRFSVIIVKVYMFIESLADGGVLSGCSRETAMKLAAQTVMSGEHPASLKDKVCSPAGTSIVGLRQLEKAGENCALRYLLIKKYGILGFRSAIIEAVKSASDRANSL</sequence>
<dbReference type="GO" id="GO:0055129">
    <property type="term" value="P:L-proline biosynthetic process"/>
    <property type="evidence" value="ECO:0007669"/>
    <property type="project" value="UniProtKB-UniPathway"/>
</dbReference>
<evidence type="ECO:0000313" key="4">
    <source>
        <dbReference type="WBParaSite" id="Hba_06479"/>
    </source>
</evidence>
<feature type="domain" description="Pyrroline-5-carboxylate reductase dimerisation" evidence="2">
    <location>
        <begin position="152"/>
        <end position="212"/>
    </location>
</feature>
<dbReference type="GO" id="GO:0004735">
    <property type="term" value="F:pyrroline-5-carboxylate reductase activity"/>
    <property type="evidence" value="ECO:0007669"/>
    <property type="project" value="TreeGrafter"/>
</dbReference>
<dbReference type="AlphaFoldDB" id="A0A1I7WMX4"/>
<name>A0A1I7WMX4_HETBA</name>
<proteinExistence type="predicted"/>
<dbReference type="Gene3D" id="1.10.3730.10">
    <property type="entry name" value="ProC C-terminal domain-like"/>
    <property type="match status" value="1"/>
</dbReference>
<dbReference type="SUPFAM" id="SSF48179">
    <property type="entry name" value="6-phosphogluconate dehydrogenase C-terminal domain-like"/>
    <property type="match status" value="1"/>
</dbReference>
<keyword evidence="1" id="KW-0812">Transmembrane</keyword>
<dbReference type="PANTHER" id="PTHR11645">
    <property type="entry name" value="PYRROLINE-5-CARBOXYLATE REDUCTASE"/>
    <property type="match status" value="1"/>
</dbReference>
<dbReference type="PANTHER" id="PTHR11645:SF64">
    <property type="entry name" value="PYRROLINE-5-CARBOXYLATE REDUCTASE-RELATED"/>
    <property type="match status" value="1"/>
</dbReference>
<keyword evidence="3" id="KW-1185">Reference proteome</keyword>
<dbReference type="WBParaSite" id="Hba_06479">
    <property type="protein sequence ID" value="Hba_06479"/>
    <property type="gene ID" value="Hba_06479"/>
</dbReference>
<keyword evidence="1" id="KW-0472">Membrane</keyword>
<dbReference type="Pfam" id="PF14748">
    <property type="entry name" value="P5CR_dimer"/>
    <property type="match status" value="1"/>
</dbReference>
<protein>
    <submittedName>
        <fullName evidence="4">Pyrroline-5-carboxylate reductase</fullName>
    </submittedName>
</protein>
<dbReference type="Gene3D" id="3.40.50.720">
    <property type="entry name" value="NAD(P)-binding Rossmann-like Domain"/>
    <property type="match status" value="1"/>
</dbReference>
<dbReference type="Proteomes" id="UP000095283">
    <property type="component" value="Unplaced"/>
</dbReference>
<evidence type="ECO:0000259" key="2">
    <source>
        <dbReference type="Pfam" id="PF14748"/>
    </source>
</evidence>
<dbReference type="InterPro" id="IPR029036">
    <property type="entry name" value="P5CR_dimer"/>
</dbReference>
<organism evidence="3 4">
    <name type="scientific">Heterorhabditis bacteriophora</name>
    <name type="common">Entomopathogenic nematode worm</name>
    <dbReference type="NCBI Taxonomy" id="37862"/>
    <lineage>
        <taxon>Eukaryota</taxon>
        <taxon>Metazoa</taxon>
        <taxon>Ecdysozoa</taxon>
        <taxon>Nematoda</taxon>
        <taxon>Chromadorea</taxon>
        <taxon>Rhabditida</taxon>
        <taxon>Rhabditina</taxon>
        <taxon>Rhabditomorpha</taxon>
        <taxon>Strongyloidea</taxon>
        <taxon>Heterorhabditidae</taxon>
        <taxon>Heterorhabditis</taxon>
    </lineage>
</organism>